<feature type="coiled-coil region" evidence="1">
    <location>
        <begin position="88"/>
        <end position="115"/>
    </location>
</feature>
<evidence type="ECO:0000313" key="3">
    <source>
        <dbReference type="Proteomes" id="UP001500298"/>
    </source>
</evidence>
<dbReference type="InterPro" id="IPR036163">
    <property type="entry name" value="HMA_dom_sf"/>
</dbReference>
<protein>
    <recommendedName>
        <fullName evidence="4">HMA domain-containing protein</fullName>
    </recommendedName>
</protein>
<gene>
    <name evidence="2" type="ORF">GCM10023331_01870</name>
</gene>
<evidence type="ECO:0000256" key="1">
    <source>
        <dbReference type="SAM" id="Coils"/>
    </source>
</evidence>
<accession>A0ABP9D229</accession>
<keyword evidence="1" id="KW-0175">Coiled coil</keyword>
<dbReference type="EMBL" id="BAABJX010000004">
    <property type="protein sequence ID" value="GAA4821158.1"/>
    <property type="molecule type" value="Genomic_DNA"/>
</dbReference>
<keyword evidence="3" id="KW-1185">Reference proteome</keyword>
<evidence type="ECO:0008006" key="4">
    <source>
        <dbReference type="Google" id="ProtNLM"/>
    </source>
</evidence>
<organism evidence="2 3">
    <name type="scientific">Algivirga pacifica</name>
    <dbReference type="NCBI Taxonomy" id="1162670"/>
    <lineage>
        <taxon>Bacteria</taxon>
        <taxon>Pseudomonadati</taxon>
        <taxon>Bacteroidota</taxon>
        <taxon>Cytophagia</taxon>
        <taxon>Cytophagales</taxon>
        <taxon>Flammeovirgaceae</taxon>
        <taxon>Algivirga</taxon>
    </lineage>
</organism>
<dbReference type="Proteomes" id="UP001500298">
    <property type="component" value="Unassembled WGS sequence"/>
</dbReference>
<evidence type="ECO:0000313" key="2">
    <source>
        <dbReference type="EMBL" id="GAA4821158.1"/>
    </source>
</evidence>
<name>A0ABP9D229_9BACT</name>
<comment type="caution">
    <text evidence="2">The sequence shown here is derived from an EMBL/GenBank/DDBJ whole genome shotgun (WGS) entry which is preliminary data.</text>
</comment>
<dbReference type="SUPFAM" id="SSF55008">
    <property type="entry name" value="HMA, heavy metal-associated domain"/>
    <property type="match status" value="1"/>
</dbReference>
<sequence length="139" mass="16096">MEVNEKNIPIEYNCASCKKILEDSSRNVEGVYYARFDIEKGNLLLKVNPEQWDQQHLYNFLERYSFIQTGNKKDTLLTYPFCCTNEELKVIEKRIEEAEKKAKQDSLKAAEQEDSLSSSINQIGSVEVINDTLETVLNH</sequence>
<reference evidence="3" key="1">
    <citation type="journal article" date="2019" name="Int. J. Syst. Evol. Microbiol.">
        <title>The Global Catalogue of Microorganisms (GCM) 10K type strain sequencing project: providing services to taxonomists for standard genome sequencing and annotation.</title>
        <authorList>
            <consortium name="The Broad Institute Genomics Platform"/>
            <consortium name="The Broad Institute Genome Sequencing Center for Infectious Disease"/>
            <person name="Wu L."/>
            <person name="Ma J."/>
        </authorList>
    </citation>
    <scope>NUCLEOTIDE SEQUENCE [LARGE SCALE GENOMIC DNA]</scope>
    <source>
        <strain evidence="3">JCM 18326</strain>
    </source>
</reference>
<proteinExistence type="predicted"/>